<dbReference type="Proteomes" id="UP000198893">
    <property type="component" value="Unassembled WGS sequence"/>
</dbReference>
<evidence type="ECO:0000313" key="2">
    <source>
        <dbReference type="EMBL" id="SEP28510.1"/>
    </source>
</evidence>
<reference evidence="2 3" key="1">
    <citation type="submission" date="2016-10" db="EMBL/GenBank/DDBJ databases">
        <authorList>
            <person name="de Groot N.N."/>
        </authorList>
    </citation>
    <scope>NUCLEOTIDE SEQUENCE [LARGE SCALE GENOMIC DNA]</scope>
    <source>
        <strain evidence="2 3">DSM 27842</strain>
    </source>
</reference>
<organism evidence="2 3">
    <name type="scientific">Salinihabitans flavidus</name>
    <dbReference type="NCBI Taxonomy" id="569882"/>
    <lineage>
        <taxon>Bacteria</taxon>
        <taxon>Pseudomonadati</taxon>
        <taxon>Pseudomonadota</taxon>
        <taxon>Alphaproteobacteria</taxon>
        <taxon>Rhodobacterales</taxon>
        <taxon>Roseobacteraceae</taxon>
        <taxon>Salinihabitans</taxon>
    </lineage>
</organism>
<feature type="region of interest" description="Disordered" evidence="1">
    <location>
        <begin position="25"/>
        <end position="65"/>
    </location>
</feature>
<keyword evidence="3" id="KW-1185">Reference proteome</keyword>
<dbReference type="AlphaFoldDB" id="A0A1H8WLF6"/>
<dbReference type="STRING" id="569882.SAMN04490248_1801"/>
<accession>A0A1H8WLF6</accession>
<protein>
    <submittedName>
        <fullName evidence="2">Uncharacterized protein</fullName>
    </submittedName>
</protein>
<feature type="non-terminal residue" evidence="2">
    <location>
        <position position="1"/>
    </location>
</feature>
<sequence length="65" mass="6976">EAGAIRKGWTSMSDDQWDLLEAERAAPAAGSQPDLFDGQVPVVSAPEPKPRRSARKKSLSEVLNG</sequence>
<proteinExistence type="predicted"/>
<gene>
    <name evidence="2" type="ORF">SAMN04490248_1801</name>
</gene>
<evidence type="ECO:0000313" key="3">
    <source>
        <dbReference type="Proteomes" id="UP000198893"/>
    </source>
</evidence>
<name>A0A1H8WLF6_9RHOB</name>
<evidence type="ECO:0000256" key="1">
    <source>
        <dbReference type="SAM" id="MobiDB-lite"/>
    </source>
</evidence>
<dbReference type="EMBL" id="FODS01000080">
    <property type="protein sequence ID" value="SEP28510.1"/>
    <property type="molecule type" value="Genomic_DNA"/>
</dbReference>